<dbReference type="Pfam" id="PF04143">
    <property type="entry name" value="Sulf_transp"/>
    <property type="match status" value="1"/>
</dbReference>
<dbReference type="PANTHER" id="PTHR30574">
    <property type="entry name" value="INNER MEMBRANE PROTEIN YEDE"/>
    <property type="match status" value="1"/>
</dbReference>
<dbReference type="InterPro" id="IPR007272">
    <property type="entry name" value="Sulf_transp_TsuA/YedE"/>
</dbReference>
<accession>A0A9P5XPP8</accession>
<evidence type="ECO:0000256" key="8">
    <source>
        <dbReference type="SAM" id="MobiDB-lite"/>
    </source>
</evidence>
<keyword evidence="4" id="KW-0997">Cell inner membrane</keyword>
<evidence type="ECO:0000256" key="4">
    <source>
        <dbReference type="ARBA" id="ARBA00022519"/>
    </source>
</evidence>
<feature type="compositionally biased region" description="Basic and acidic residues" evidence="8">
    <location>
        <begin position="183"/>
        <end position="193"/>
    </location>
</feature>
<keyword evidence="7 9" id="KW-0472">Membrane</keyword>
<keyword evidence="11" id="KW-1185">Reference proteome</keyword>
<dbReference type="InterPro" id="IPR046513">
    <property type="entry name" value="DUF6691"/>
</dbReference>
<evidence type="ECO:0000256" key="1">
    <source>
        <dbReference type="ARBA" id="ARBA00004429"/>
    </source>
</evidence>
<organism evidence="10 11">
    <name type="scientific">Macrolepiota fuliginosa MF-IS2</name>
    <dbReference type="NCBI Taxonomy" id="1400762"/>
    <lineage>
        <taxon>Eukaryota</taxon>
        <taxon>Fungi</taxon>
        <taxon>Dikarya</taxon>
        <taxon>Basidiomycota</taxon>
        <taxon>Agaricomycotina</taxon>
        <taxon>Agaricomycetes</taxon>
        <taxon>Agaricomycetidae</taxon>
        <taxon>Agaricales</taxon>
        <taxon>Agaricineae</taxon>
        <taxon>Agaricaceae</taxon>
        <taxon>Macrolepiota</taxon>
    </lineage>
</organism>
<gene>
    <name evidence="10" type="ORF">P691DRAFT_806836</name>
</gene>
<feature type="region of interest" description="Disordered" evidence="8">
    <location>
        <begin position="173"/>
        <end position="193"/>
    </location>
</feature>
<evidence type="ECO:0000313" key="11">
    <source>
        <dbReference type="Proteomes" id="UP000807342"/>
    </source>
</evidence>
<evidence type="ECO:0000256" key="9">
    <source>
        <dbReference type="SAM" id="Phobius"/>
    </source>
</evidence>
<evidence type="ECO:0000256" key="2">
    <source>
        <dbReference type="ARBA" id="ARBA00022448"/>
    </source>
</evidence>
<feature type="transmembrane region" description="Helical" evidence="9">
    <location>
        <begin position="283"/>
        <end position="301"/>
    </location>
</feature>
<feature type="transmembrane region" description="Helical" evidence="9">
    <location>
        <begin position="151"/>
        <end position="169"/>
    </location>
</feature>
<sequence>MAAPAPLNSFLGGLTLPIPVHTLMLLNGNVFGISGFVHRAARGSSEALAAVAGLILGGAAVGLIEGGGPQSASLSFSQLATSGFLVGLGTRLSNGCTSGHMVCGVARFSVRSIVATATFFATGVITAHITYGHLGATAPLDWSLGSTARELLFAQIVPFAVSALLYLFASSSKPAEQPTSPKPSDETPLKEPSAELAPEPVLRHLTFLTTSTQFALALQVSGLTNPDRVVRFLLLPFHRSFDPSLAFLAAGVMPLAMFLYHYARGKEVPWLGGKWSIPKGGEIDWKLVAGAAVFGIGWGLAGVCPGPGLVNFGRALVHNEAQLSSTALWLAAVATGGLLV</sequence>
<evidence type="ECO:0000313" key="10">
    <source>
        <dbReference type="EMBL" id="KAF9454669.1"/>
    </source>
</evidence>
<evidence type="ECO:0000256" key="7">
    <source>
        <dbReference type="ARBA" id="ARBA00023136"/>
    </source>
</evidence>
<feature type="transmembrane region" description="Helical" evidence="9">
    <location>
        <begin position="113"/>
        <end position="131"/>
    </location>
</feature>
<name>A0A9P5XPP8_9AGAR</name>
<dbReference type="EMBL" id="MU151053">
    <property type="protein sequence ID" value="KAF9454669.1"/>
    <property type="molecule type" value="Genomic_DNA"/>
</dbReference>
<feature type="transmembrane region" description="Helical" evidence="9">
    <location>
        <begin position="47"/>
        <end position="64"/>
    </location>
</feature>
<evidence type="ECO:0000256" key="6">
    <source>
        <dbReference type="ARBA" id="ARBA00022989"/>
    </source>
</evidence>
<feature type="transmembrane region" description="Helical" evidence="9">
    <location>
        <begin position="20"/>
        <end position="40"/>
    </location>
</feature>
<dbReference type="AlphaFoldDB" id="A0A9P5XPP8"/>
<keyword evidence="3" id="KW-1003">Cell membrane</keyword>
<protein>
    <submittedName>
        <fullName evidence="10">DUF395-domain-containing protein</fullName>
    </submittedName>
</protein>
<dbReference type="GO" id="GO:0005886">
    <property type="term" value="C:plasma membrane"/>
    <property type="evidence" value="ECO:0007669"/>
    <property type="project" value="UniProtKB-SubCell"/>
</dbReference>
<keyword evidence="2" id="KW-0813">Transport</keyword>
<reference evidence="10" key="1">
    <citation type="submission" date="2020-11" db="EMBL/GenBank/DDBJ databases">
        <authorList>
            <consortium name="DOE Joint Genome Institute"/>
            <person name="Ahrendt S."/>
            <person name="Riley R."/>
            <person name="Andreopoulos W."/>
            <person name="Labutti K."/>
            <person name="Pangilinan J."/>
            <person name="Ruiz-Duenas F.J."/>
            <person name="Barrasa J.M."/>
            <person name="Sanchez-Garcia M."/>
            <person name="Camarero S."/>
            <person name="Miyauchi S."/>
            <person name="Serrano A."/>
            <person name="Linde D."/>
            <person name="Babiker R."/>
            <person name="Drula E."/>
            <person name="Ayuso-Fernandez I."/>
            <person name="Pacheco R."/>
            <person name="Padilla G."/>
            <person name="Ferreira P."/>
            <person name="Barriuso J."/>
            <person name="Kellner H."/>
            <person name="Castanera R."/>
            <person name="Alfaro M."/>
            <person name="Ramirez L."/>
            <person name="Pisabarro A.G."/>
            <person name="Kuo A."/>
            <person name="Tritt A."/>
            <person name="Lipzen A."/>
            <person name="He G."/>
            <person name="Yan M."/>
            <person name="Ng V."/>
            <person name="Cullen D."/>
            <person name="Martin F."/>
            <person name="Rosso M.-N."/>
            <person name="Henrissat B."/>
            <person name="Hibbett D."/>
            <person name="Martinez A.T."/>
            <person name="Grigoriev I.V."/>
        </authorList>
    </citation>
    <scope>NUCLEOTIDE SEQUENCE</scope>
    <source>
        <strain evidence="10">MF-IS2</strain>
    </source>
</reference>
<evidence type="ECO:0000256" key="5">
    <source>
        <dbReference type="ARBA" id="ARBA00022692"/>
    </source>
</evidence>
<keyword evidence="5 9" id="KW-0812">Transmembrane</keyword>
<dbReference type="OrthoDB" id="10254418at2759"/>
<feature type="transmembrane region" description="Helical" evidence="9">
    <location>
        <begin position="76"/>
        <end position="92"/>
    </location>
</feature>
<evidence type="ECO:0000256" key="3">
    <source>
        <dbReference type="ARBA" id="ARBA00022475"/>
    </source>
</evidence>
<dbReference type="PANTHER" id="PTHR30574:SF1">
    <property type="entry name" value="SULPHUR TRANSPORT DOMAIN-CONTAINING PROTEIN"/>
    <property type="match status" value="1"/>
</dbReference>
<keyword evidence="6 9" id="KW-1133">Transmembrane helix</keyword>
<comment type="subcellular location">
    <subcellularLocation>
        <location evidence="1">Cell inner membrane</location>
        <topology evidence="1">Multi-pass membrane protein</topology>
    </subcellularLocation>
</comment>
<dbReference type="Proteomes" id="UP000807342">
    <property type="component" value="Unassembled WGS sequence"/>
</dbReference>
<feature type="transmembrane region" description="Helical" evidence="9">
    <location>
        <begin position="244"/>
        <end position="263"/>
    </location>
</feature>
<proteinExistence type="predicted"/>
<comment type="caution">
    <text evidence="10">The sequence shown here is derived from an EMBL/GenBank/DDBJ whole genome shotgun (WGS) entry which is preliminary data.</text>
</comment>
<dbReference type="Pfam" id="PF20398">
    <property type="entry name" value="DUF6691"/>
    <property type="match status" value="1"/>
</dbReference>